<dbReference type="InterPro" id="IPR036397">
    <property type="entry name" value="RNaseH_sf"/>
</dbReference>
<feature type="domain" description="RNase H type-1" evidence="1">
    <location>
        <begin position="59"/>
        <end position="179"/>
    </location>
</feature>
<dbReference type="PANTHER" id="PTHR47074">
    <property type="entry name" value="BNAC02G40300D PROTEIN"/>
    <property type="match status" value="1"/>
</dbReference>
<dbReference type="CDD" id="cd06222">
    <property type="entry name" value="RNase_H_like"/>
    <property type="match status" value="1"/>
</dbReference>
<dbReference type="InterPro" id="IPR044730">
    <property type="entry name" value="RNase_H-like_dom_plant"/>
</dbReference>
<reference evidence="2 3" key="1">
    <citation type="journal article" date="2021" name="Plant Biotechnol. J.">
        <title>Multi-omics assisted identification of the key and species-specific regulatory components of drought-tolerant mechanisms in Gossypium stocksii.</title>
        <authorList>
            <person name="Yu D."/>
            <person name="Ke L."/>
            <person name="Zhang D."/>
            <person name="Wu Y."/>
            <person name="Sun Y."/>
            <person name="Mei J."/>
            <person name="Sun J."/>
            <person name="Sun Y."/>
        </authorList>
    </citation>
    <scope>NUCLEOTIDE SEQUENCE [LARGE SCALE GENOMIC DNA]</scope>
    <source>
        <strain evidence="3">cv. E1</strain>
        <tissue evidence="2">Leaf</tissue>
    </source>
</reference>
<evidence type="ECO:0000313" key="3">
    <source>
        <dbReference type="Proteomes" id="UP000828251"/>
    </source>
</evidence>
<dbReference type="AlphaFoldDB" id="A0A9D3UX09"/>
<keyword evidence="3" id="KW-1185">Reference proteome</keyword>
<organism evidence="2 3">
    <name type="scientific">Gossypium stocksii</name>
    <dbReference type="NCBI Taxonomy" id="47602"/>
    <lineage>
        <taxon>Eukaryota</taxon>
        <taxon>Viridiplantae</taxon>
        <taxon>Streptophyta</taxon>
        <taxon>Embryophyta</taxon>
        <taxon>Tracheophyta</taxon>
        <taxon>Spermatophyta</taxon>
        <taxon>Magnoliopsida</taxon>
        <taxon>eudicotyledons</taxon>
        <taxon>Gunneridae</taxon>
        <taxon>Pentapetalae</taxon>
        <taxon>rosids</taxon>
        <taxon>malvids</taxon>
        <taxon>Malvales</taxon>
        <taxon>Malvaceae</taxon>
        <taxon>Malvoideae</taxon>
        <taxon>Gossypium</taxon>
    </lineage>
</organism>
<dbReference type="SUPFAM" id="SSF53098">
    <property type="entry name" value="Ribonuclease H-like"/>
    <property type="match status" value="1"/>
</dbReference>
<protein>
    <recommendedName>
        <fullName evidence="1">RNase H type-1 domain-containing protein</fullName>
    </recommendedName>
</protein>
<evidence type="ECO:0000259" key="1">
    <source>
        <dbReference type="Pfam" id="PF13456"/>
    </source>
</evidence>
<evidence type="ECO:0000313" key="2">
    <source>
        <dbReference type="EMBL" id="KAH1063823.1"/>
    </source>
</evidence>
<comment type="caution">
    <text evidence="2">The sequence shown here is derived from an EMBL/GenBank/DDBJ whole genome shotgun (WGS) entry which is preliminary data.</text>
</comment>
<dbReference type="Pfam" id="PF13456">
    <property type="entry name" value="RVT_3"/>
    <property type="match status" value="1"/>
</dbReference>
<name>A0A9D3UX09_9ROSI</name>
<dbReference type="Gene3D" id="3.30.420.10">
    <property type="entry name" value="Ribonuclease H-like superfamily/Ribonuclease H"/>
    <property type="match status" value="1"/>
</dbReference>
<dbReference type="GO" id="GO:0004523">
    <property type="term" value="F:RNA-DNA hybrid ribonuclease activity"/>
    <property type="evidence" value="ECO:0007669"/>
    <property type="project" value="InterPro"/>
</dbReference>
<sequence>MARVLDNMVISDLITILWNGVEDNDKVTWDRAAALSKDFWIFNLLEDTMVLKKAEEKINFDATIHGKKVYYGLIARNSDGFVLGGLMGNVDKEMQIEWAEMQAMEESIRVARSNNWSYLKLESDCASLVNRFNKRDSDLTMLGHLMREIQRQIQFFSYFSFSWVPRCCNKIAYFLCSWAKTNDCTKDFKMDYLLEIHEFVSNDAIK</sequence>
<dbReference type="InterPro" id="IPR012337">
    <property type="entry name" value="RNaseH-like_sf"/>
</dbReference>
<gene>
    <name evidence="2" type="ORF">J1N35_028810</name>
</gene>
<dbReference type="Proteomes" id="UP000828251">
    <property type="component" value="Unassembled WGS sequence"/>
</dbReference>
<dbReference type="GO" id="GO:0003676">
    <property type="term" value="F:nucleic acid binding"/>
    <property type="evidence" value="ECO:0007669"/>
    <property type="project" value="InterPro"/>
</dbReference>
<dbReference type="InterPro" id="IPR052929">
    <property type="entry name" value="RNase_H-like_EbsB-rel"/>
</dbReference>
<accession>A0A9D3UX09</accession>
<proteinExistence type="predicted"/>
<dbReference type="EMBL" id="JAIQCV010000009">
    <property type="protein sequence ID" value="KAH1063823.1"/>
    <property type="molecule type" value="Genomic_DNA"/>
</dbReference>
<dbReference type="InterPro" id="IPR002156">
    <property type="entry name" value="RNaseH_domain"/>
</dbReference>
<dbReference type="OrthoDB" id="994311at2759"/>
<dbReference type="PANTHER" id="PTHR47074:SF48">
    <property type="entry name" value="POLYNUCLEOTIDYL TRANSFERASE, RIBONUCLEASE H-LIKE SUPERFAMILY PROTEIN"/>
    <property type="match status" value="1"/>
</dbReference>